<keyword evidence="3 10" id="KW-0378">Hydrolase</keyword>
<name>A0A3E5BFR4_9BACE</name>
<dbReference type="InterPro" id="IPR029486">
    <property type="entry name" value="GH97_N"/>
</dbReference>
<gene>
    <name evidence="10" type="ORF">DXB65_08535</name>
</gene>
<feature type="domain" description="Glycosyl-hydrolase 97 catalytic" evidence="7">
    <location>
        <begin position="298"/>
        <end position="445"/>
    </location>
</feature>
<comment type="cofactor">
    <cofactor evidence="1">
        <name>Ca(2+)</name>
        <dbReference type="ChEBI" id="CHEBI:29108"/>
    </cofactor>
</comment>
<dbReference type="InterPro" id="IPR052720">
    <property type="entry name" value="Glycosyl_hydrolase_97"/>
</dbReference>
<feature type="domain" description="Glycosyl-hydrolase 97 N-terminal" evidence="8">
    <location>
        <begin position="29"/>
        <end position="275"/>
    </location>
</feature>
<evidence type="ECO:0000256" key="5">
    <source>
        <dbReference type="ARBA" id="ARBA00023295"/>
    </source>
</evidence>
<evidence type="ECO:0000259" key="9">
    <source>
        <dbReference type="Pfam" id="PF14509"/>
    </source>
</evidence>
<dbReference type="InterPro" id="IPR014718">
    <property type="entry name" value="GH-type_carb-bd"/>
</dbReference>
<evidence type="ECO:0000256" key="2">
    <source>
        <dbReference type="ARBA" id="ARBA00011245"/>
    </source>
</evidence>
<keyword evidence="4" id="KW-0106">Calcium</keyword>
<evidence type="ECO:0000259" key="7">
    <source>
        <dbReference type="Pfam" id="PF10566"/>
    </source>
</evidence>
<evidence type="ECO:0000259" key="8">
    <source>
        <dbReference type="Pfam" id="PF14508"/>
    </source>
</evidence>
<dbReference type="Gene3D" id="2.60.40.1180">
    <property type="entry name" value="Golgi alpha-mannosidase II"/>
    <property type="match status" value="1"/>
</dbReference>
<dbReference type="Pfam" id="PF10566">
    <property type="entry name" value="Glyco_hydro_97"/>
    <property type="match status" value="1"/>
</dbReference>
<proteinExistence type="predicted"/>
<organism evidence="10 11">
    <name type="scientific">Bacteroides oleiciplenus</name>
    <dbReference type="NCBI Taxonomy" id="626931"/>
    <lineage>
        <taxon>Bacteria</taxon>
        <taxon>Pseudomonadati</taxon>
        <taxon>Bacteroidota</taxon>
        <taxon>Bacteroidia</taxon>
        <taxon>Bacteroidales</taxon>
        <taxon>Bacteroidaceae</taxon>
        <taxon>Bacteroides</taxon>
    </lineage>
</organism>
<keyword evidence="5" id="KW-0326">Glycosidase</keyword>
<dbReference type="InterPro" id="IPR019563">
    <property type="entry name" value="GH97_catalytic"/>
</dbReference>
<dbReference type="GO" id="GO:0016798">
    <property type="term" value="F:hydrolase activity, acting on glycosyl bonds"/>
    <property type="evidence" value="ECO:0007669"/>
    <property type="project" value="UniProtKB-KW"/>
</dbReference>
<dbReference type="GO" id="GO:0030246">
    <property type="term" value="F:carbohydrate binding"/>
    <property type="evidence" value="ECO:0007669"/>
    <property type="project" value="InterPro"/>
</dbReference>
<sequence length="629" mass="71103">MKNIIKTVVPCFLLMFMQTSCSSTEKSMQSPDRKINAEIKAVDGHLLYSVSFMGKQTITDSQLGAVIDADTIGKSPILERVTQEEITEQYDTRGFHTKASNHCNQYTYHIISGNYRFKIQFRLYDDGVAFRYIMPKTHEGQVRTVNRELTTFRVPSGIPVWFFERSSDWKLKTYAGEWTRTMSDSLHCISSNGPVQGPILLYELGDENYMGITEAALYNYSGMRLEAWSNLSLQVNFTEKEGFEIENDITTPWRVIILAPNLNALVNTDIITNLNPAPDTTLFADTEWIKPGRSVWSWWTEKEGYMTPEYEKEFINMASELGYEYTTIDEGWEKSWPDKWAQLKELCDYAREKNVGVFVWKRSNSISDPNNNYAVMSSFLDSVAMCGASGLKIDFMDSEDKKTIDFDICALKMCAERHLMVNFHGCQKPSGEIRTYPNEITREGIRGLELNKMKQPISPEHNVALIFTRGILNNSDYTPIGFSNPGNTTWAHQIATAYAFTSPLTTIAEDPAMLLKDTRLSEILPFIKDLPSTWDETLVLPGSSIDGTAILARRKGEKWYITAVNGTKAKQLSVPTDFLPVGEWMASIVEDAENSPQATLHRTISVDRNTPLTINLAPGGGFVAKLTLK</sequence>
<evidence type="ECO:0000313" key="10">
    <source>
        <dbReference type="EMBL" id="RGN36442.1"/>
    </source>
</evidence>
<dbReference type="InterPro" id="IPR013780">
    <property type="entry name" value="Glyco_hydro_b"/>
</dbReference>
<feature type="domain" description="Glycosyl-hydrolase 97 C-terminal oligomerisation" evidence="9">
    <location>
        <begin position="533"/>
        <end position="626"/>
    </location>
</feature>
<dbReference type="PANTHER" id="PTHR35803">
    <property type="entry name" value="GLUCAN 1,4-ALPHA-GLUCOSIDASE SUSB-RELATED"/>
    <property type="match status" value="1"/>
</dbReference>
<dbReference type="PANTHER" id="PTHR35803:SF2">
    <property type="entry name" value="RETAINING ALPHA-GALACTOSIDASE"/>
    <property type="match status" value="1"/>
</dbReference>
<feature type="chain" id="PRO_5017540069" evidence="6">
    <location>
        <begin position="23"/>
        <end position="629"/>
    </location>
</feature>
<comment type="caution">
    <text evidence="10">The sequence shown here is derived from an EMBL/GenBank/DDBJ whole genome shotgun (WGS) entry which is preliminary data.</text>
</comment>
<dbReference type="InterPro" id="IPR029483">
    <property type="entry name" value="GH97_C"/>
</dbReference>
<evidence type="ECO:0000256" key="6">
    <source>
        <dbReference type="SAM" id="SignalP"/>
    </source>
</evidence>
<evidence type="ECO:0000313" key="11">
    <source>
        <dbReference type="Proteomes" id="UP000260983"/>
    </source>
</evidence>
<dbReference type="AlphaFoldDB" id="A0A3E5BFR4"/>
<accession>A0A3E5BFR4</accession>
<dbReference type="SUPFAM" id="SSF51445">
    <property type="entry name" value="(Trans)glycosidases"/>
    <property type="match status" value="1"/>
</dbReference>
<keyword evidence="6" id="KW-0732">Signal</keyword>
<evidence type="ECO:0000256" key="4">
    <source>
        <dbReference type="ARBA" id="ARBA00022837"/>
    </source>
</evidence>
<dbReference type="RefSeq" id="WP_117723946.1">
    <property type="nucleotide sequence ID" value="NZ_QSUL01000005.1"/>
</dbReference>
<dbReference type="Gene3D" id="2.70.98.10">
    <property type="match status" value="1"/>
</dbReference>
<dbReference type="InterPro" id="IPR017853">
    <property type="entry name" value="GH"/>
</dbReference>
<protein>
    <submittedName>
        <fullName evidence="10">Glycoside hydrolase</fullName>
    </submittedName>
</protein>
<dbReference type="Gene3D" id="3.20.20.70">
    <property type="entry name" value="Aldolase class I"/>
    <property type="match status" value="1"/>
</dbReference>
<comment type="subunit">
    <text evidence="2">Monomer.</text>
</comment>
<dbReference type="Proteomes" id="UP000260983">
    <property type="component" value="Unassembled WGS sequence"/>
</dbReference>
<evidence type="ECO:0000256" key="1">
    <source>
        <dbReference type="ARBA" id="ARBA00001913"/>
    </source>
</evidence>
<evidence type="ECO:0000256" key="3">
    <source>
        <dbReference type="ARBA" id="ARBA00022801"/>
    </source>
</evidence>
<dbReference type="Pfam" id="PF14509">
    <property type="entry name" value="GH97_C"/>
    <property type="match status" value="1"/>
</dbReference>
<dbReference type="Pfam" id="PF14508">
    <property type="entry name" value="GH97_N"/>
    <property type="match status" value="1"/>
</dbReference>
<reference evidence="10 11" key="1">
    <citation type="submission" date="2018-08" db="EMBL/GenBank/DDBJ databases">
        <title>A genome reference for cultivated species of the human gut microbiota.</title>
        <authorList>
            <person name="Zou Y."/>
            <person name="Xue W."/>
            <person name="Luo G."/>
        </authorList>
    </citation>
    <scope>NUCLEOTIDE SEQUENCE [LARGE SCALE GENOMIC DNA]</scope>
    <source>
        <strain evidence="10 11">OM05-15BH</strain>
    </source>
</reference>
<dbReference type="InterPro" id="IPR013785">
    <property type="entry name" value="Aldolase_TIM"/>
</dbReference>
<dbReference type="EMBL" id="QSUL01000005">
    <property type="protein sequence ID" value="RGN36442.1"/>
    <property type="molecule type" value="Genomic_DNA"/>
</dbReference>
<feature type="signal peptide" evidence="6">
    <location>
        <begin position="1"/>
        <end position="22"/>
    </location>
</feature>